<keyword evidence="1" id="KW-1133">Transmembrane helix</keyword>
<keyword evidence="1" id="KW-0812">Transmembrane</keyword>
<sequence length="832" mass="93782">MEYVLNYINLLAFGLSLPVILLLCFCWNKKQNLTQKRNNFGTDVSVTSCQKITNNHCKYFTTRLNRSHRNAFSTATTTSTTTTINHINSNHAIIKNSDLFISEGDLAYATTVGINTNINSSDILSPSNRPLLRQESNSHRNCELPPVPTYSNASFTENKHLEIDDENHNHSNENPVLEDNSDQLTYYYSVPTVRRFTDNDHHLYDVAIPKLQSSIKSSTIGIYDANSRCYSLCDDPASDSDGLYASVSHPPLPSVIGSATTRQAVQDMETLMNVEVVNNFTHTDEKGMANRRHELCQSPYYSQLKDDCDVVNGNNGNSGTKIHCCGVANTTANINVTMANNTTTNIIVQFPKPFDYRYNKTLDKCYSSKQPTCIQHHTDKKNRDYHKCSIASHLYAQVTPCIRTRQSVLTDSELTSGHSDNNSIYSSNYIRPPIPVRGYDQTDIDLVNQIRSSSRPLDTTTSQLNNHRVIESCKTLTESNNRNTSVCDSLANPRPRNALPVLYSITKHDCHQSLDDSDPNQESSEYERIYPVTTSSESMSKSIIRLVSNRKQHNNTSSLDNKHLEHAYTDIPNSINNLTIYAQVYYPTTATCESIDYSIIKTTESFNNYNNKQSSPSNNIAFIKDYNYQHSCLNEMNQVNVTSKSSNPFISDTVVYSVPHEFYPLTLSKLNDKLLAEMQAFRHMDSELDLTQPNKYFMANNSDNGAFPFSNSFMSDREANVKNTACDSTLHVVVTHSLTNESQHEDIDLMTPLMERSTDDCSLLSTIRRNYSKDNKNQSIPFIMPTSSSESLLQSTILSVSSLSLCKSSKSPPNYSISCDLTTTTIYYYYPC</sequence>
<feature type="transmembrane region" description="Helical" evidence="1">
    <location>
        <begin position="6"/>
        <end position="27"/>
    </location>
</feature>
<keyword evidence="3" id="KW-1185">Reference proteome</keyword>
<protein>
    <submittedName>
        <fullName evidence="2">Uncharacterized protein</fullName>
    </submittedName>
</protein>
<evidence type="ECO:0000313" key="2">
    <source>
        <dbReference type="EMBL" id="KAK4467621.1"/>
    </source>
</evidence>
<reference evidence="2" key="2">
    <citation type="journal article" date="2023" name="Infect Dis Poverty">
        <title>Chromosome-scale genome of the human blood fluke Schistosoma mekongi and its implications for public health.</title>
        <authorList>
            <person name="Zhou M."/>
            <person name="Xu L."/>
            <person name="Xu D."/>
            <person name="Chen W."/>
            <person name="Khan J."/>
            <person name="Hu Y."/>
            <person name="Huang H."/>
            <person name="Wei H."/>
            <person name="Zhang Y."/>
            <person name="Chusongsang P."/>
            <person name="Tanasarnprasert K."/>
            <person name="Hu X."/>
            <person name="Limpanont Y."/>
            <person name="Lv Z."/>
        </authorList>
    </citation>
    <scope>NUCLEOTIDE SEQUENCE</scope>
    <source>
        <strain evidence="2">LV_2022a</strain>
    </source>
</reference>
<comment type="caution">
    <text evidence="2">The sequence shown here is derived from an EMBL/GenBank/DDBJ whole genome shotgun (WGS) entry which is preliminary data.</text>
</comment>
<keyword evidence="1" id="KW-0472">Membrane</keyword>
<name>A0AAE2D1G0_SCHME</name>
<dbReference type="Proteomes" id="UP001292079">
    <property type="component" value="Unassembled WGS sequence"/>
</dbReference>
<organism evidence="2 3">
    <name type="scientific">Schistosoma mekongi</name>
    <name type="common">Parasitic worm</name>
    <dbReference type="NCBI Taxonomy" id="38744"/>
    <lineage>
        <taxon>Eukaryota</taxon>
        <taxon>Metazoa</taxon>
        <taxon>Spiralia</taxon>
        <taxon>Lophotrochozoa</taxon>
        <taxon>Platyhelminthes</taxon>
        <taxon>Trematoda</taxon>
        <taxon>Digenea</taxon>
        <taxon>Strigeidida</taxon>
        <taxon>Schistosomatoidea</taxon>
        <taxon>Schistosomatidae</taxon>
        <taxon>Schistosoma</taxon>
    </lineage>
</organism>
<evidence type="ECO:0000313" key="3">
    <source>
        <dbReference type="Proteomes" id="UP001292079"/>
    </source>
</evidence>
<reference evidence="2" key="1">
    <citation type="submission" date="2022-04" db="EMBL/GenBank/DDBJ databases">
        <authorList>
            <person name="Xu L."/>
            <person name="Lv Z."/>
        </authorList>
    </citation>
    <scope>NUCLEOTIDE SEQUENCE</scope>
    <source>
        <strain evidence="2">LV_2022a</strain>
    </source>
</reference>
<proteinExistence type="predicted"/>
<accession>A0AAE2D1G0</accession>
<dbReference type="AlphaFoldDB" id="A0AAE2D1G0"/>
<evidence type="ECO:0000256" key="1">
    <source>
        <dbReference type="SAM" id="Phobius"/>
    </source>
</evidence>
<gene>
    <name evidence="2" type="ORF">MN116_008564</name>
</gene>
<dbReference type="EMBL" id="JALJAT010000008">
    <property type="protein sequence ID" value="KAK4467621.1"/>
    <property type="molecule type" value="Genomic_DNA"/>
</dbReference>